<organism evidence="3 4">
    <name type="scientific">Eiseniibacteriota bacterium</name>
    <dbReference type="NCBI Taxonomy" id="2212470"/>
    <lineage>
        <taxon>Bacteria</taxon>
        <taxon>Candidatus Eiseniibacteriota</taxon>
    </lineage>
</organism>
<feature type="domain" description="Peptidase S9 prolyl oligopeptidase catalytic" evidence="2">
    <location>
        <begin position="235"/>
        <end position="369"/>
    </location>
</feature>
<comment type="caution">
    <text evidence="3">The sequence shown here is derived from an EMBL/GenBank/DDBJ whole genome shotgun (WGS) entry which is preliminary data.</text>
</comment>
<dbReference type="InterPro" id="IPR050261">
    <property type="entry name" value="FrsA_esterase"/>
</dbReference>
<dbReference type="AlphaFoldDB" id="A0A538UA10"/>
<evidence type="ECO:0000313" key="3">
    <source>
        <dbReference type="EMBL" id="TMQ72743.1"/>
    </source>
</evidence>
<dbReference type="SUPFAM" id="SSF53474">
    <property type="entry name" value="alpha/beta-Hydrolases"/>
    <property type="match status" value="1"/>
</dbReference>
<gene>
    <name evidence="3" type="ORF">E6K80_01955</name>
</gene>
<name>A0A538UA10_UNCEI</name>
<dbReference type="InterPro" id="IPR001375">
    <property type="entry name" value="Peptidase_S9_cat"/>
</dbReference>
<protein>
    <recommendedName>
        <fullName evidence="2">Peptidase S9 prolyl oligopeptidase catalytic domain-containing protein</fullName>
    </recommendedName>
</protein>
<sequence>MLRPSSPRSILSLALLLLVLSPAAAAERGGLRLIFMPAPYQATESAEWRVPIKVINDLDDGLFGDSLWCETEDLDPGITGAGRRTRGSSNAISTVMKSLGEHDSTVVTFAGIANCEHARLTFHLFAHTASGEVHEGSGRCETAPSLIARSFHSSFLVDKGRQIETVLVPDRLPQGTSPGLLLVHPEGSHARRMLPLAWTLSNAGYSVMLVSLPGYGQSTGPADFGGPASVRAVERAFDALRRAPQVDSNRVAIWAFSRGATAAALLATQRRDLTAIVLQSGIYDPASAYRATRSDSIRRALDTQAKSDGGWSRRSALRAADRWRAPVLFIHGDRDSEAVADQAMDLAGRLRAKGNDVKTELMPGAGHALPLTDTYPLVTNFLKPILKPRR</sequence>
<dbReference type="GO" id="GO:0006508">
    <property type="term" value="P:proteolysis"/>
    <property type="evidence" value="ECO:0007669"/>
    <property type="project" value="InterPro"/>
</dbReference>
<dbReference type="PANTHER" id="PTHR22946">
    <property type="entry name" value="DIENELACTONE HYDROLASE DOMAIN-CONTAINING PROTEIN-RELATED"/>
    <property type="match status" value="1"/>
</dbReference>
<accession>A0A538UA10</accession>
<evidence type="ECO:0000313" key="4">
    <source>
        <dbReference type="Proteomes" id="UP000319836"/>
    </source>
</evidence>
<dbReference type="GO" id="GO:0008236">
    <property type="term" value="F:serine-type peptidase activity"/>
    <property type="evidence" value="ECO:0007669"/>
    <property type="project" value="InterPro"/>
</dbReference>
<feature type="chain" id="PRO_5021921949" description="Peptidase S9 prolyl oligopeptidase catalytic domain-containing protein" evidence="1">
    <location>
        <begin position="26"/>
        <end position="390"/>
    </location>
</feature>
<evidence type="ECO:0000256" key="1">
    <source>
        <dbReference type="SAM" id="SignalP"/>
    </source>
</evidence>
<dbReference type="EMBL" id="VBPA01000043">
    <property type="protein sequence ID" value="TMQ72743.1"/>
    <property type="molecule type" value="Genomic_DNA"/>
</dbReference>
<dbReference type="Gene3D" id="3.40.50.1820">
    <property type="entry name" value="alpha/beta hydrolase"/>
    <property type="match status" value="1"/>
</dbReference>
<dbReference type="InterPro" id="IPR029058">
    <property type="entry name" value="AB_hydrolase_fold"/>
</dbReference>
<feature type="signal peptide" evidence="1">
    <location>
        <begin position="1"/>
        <end position="25"/>
    </location>
</feature>
<dbReference type="Pfam" id="PF00326">
    <property type="entry name" value="Peptidase_S9"/>
    <property type="match status" value="1"/>
</dbReference>
<keyword evidence="1" id="KW-0732">Signal</keyword>
<proteinExistence type="predicted"/>
<reference evidence="3 4" key="1">
    <citation type="journal article" date="2019" name="Nat. Microbiol.">
        <title>Mediterranean grassland soil C-N compound turnover is dependent on rainfall and depth, and is mediated by genomically divergent microorganisms.</title>
        <authorList>
            <person name="Diamond S."/>
            <person name="Andeer P.F."/>
            <person name="Li Z."/>
            <person name="Crits-Christoph A."/>
            <person name="Burstein D."/>
            <person name="Anantharaman K."/>
            <person name="Lane K.R."/>
            <person name="Thomas B.C."/>
            <person name="Pan C."/>
            <person name="Northen T.R."/>
            <person name="Banfield J.F."/>
        </authorList>
    </citation>
    <scope>NUCLEOTIDE SEQUENCE [LARGE SCALE GENOMIC DNA]</scope>
    <source>
        <strain evidence="3">WS_10</strain>
    </source>
</reference>
<evidence type="ECO:0000259" key="2">
    <source>
        <dbReference type="Pfam" id="PF00326"/>
    </source>
</evidence>
<dbReference type="Proteomes" id="UP000319836">
    <property type="component" value="Unassembled WGS sequence"/>
</dbReference>